<dbReference type="InterPro" id="IPR042099">
    <property type="entry name" value="ANL_N_sf"/>
</dbReference>
<evidence type="ECO:0000256" key="1">
    <source>
        <dbReference type="ARBA" id="ARBA00022450"/>
    </source>
</evidence>
<evidence type="ECO:0000259" key="5">
    <source>
        <dbReference type="PROSITE" id="PS50075"/>
    </source>
</evidence>
<dbReference type="SUPFAM" id="SSF47336">
    <property type="entry name" value="ACP-like"/>
    <property type="match status" value="1"/>
</dbReference>
<dbReference type="InterPro" id="IPR009081">
    <property type="entry name" value="PP-bd_ACP"/>
</dbReference>
<dbReference type="InterPro" id="IPR036736">
    <property type="entry name" value="ACP-like_sf"/>
</dbReference>
<dbReference type="PROSITE" id="PS50075">
    <property type="entry name" value="CARRIER"/>
    <property type="match status" value="1"/>
</dbReference>
<dbReference type="GO" id="GO:0006631">
    <property type="term" value="P:fatty acid metabolic process"/>
    <property type="evidence" value="ECO:0007669"/>
    <property type="project" value="TreeGrafter"/>
</dbReference>
<dbReference type="Pfam" id="PF00550">
    <property type="entry name" value="PP-binding"/>
    <property type="match status" value="1"/>
</dbReference>
<keyword evidence="4" id="KW-0812">Transmembrane</keyword>
<gene>
    <name evidence="6" type="ORF">B0H67DRAFT_483049</name>
</gene>
<dbReference type="InterPro" id="IPR020806">
    <property type="entry name" value="PKS_PP-bd"/>
</dbReference>
<comment type="caution">
    <text evidence="6">The sequence shown here is derived from an EMBL/GenBank/DDBJ whole genome shotgun (WGS) entry which is preliminary data.</text>
</comment>
<feature type="region of interest" description="Disordered" evidence="3">
    <location>
        <begin position="744"/>
        <end position="770"/>
    </location>
</feature>
<dbReference type="EMBL" id="JAUKUA010000002">
    <property type="protein sequence ID" value="KAK0724139.1"/>
    <property type="molecule type" value="Genomic_DNA"/>
</dbReference>
<evidence type="ECO:0000256" key="3">
    <source>
        <dbReference type="SAM" id="MobiDB-lite"/>
    </source>
</evidence>
<dbReference type="SMART" id="SM00823">
    <property type="entry name" value="PKS_PP"/>
    <property type="match status" value="1"/>
</dbReference>
<protein>
    <recommendedName>
        <fullName evidence="5">Carrier domain-containing protein</fullName>
    </recommendedName>
</protein>
<reference evidence="6" key="1">
    <citation type="submission" date="2023-06" db="EMBL/GenBank/DDBJ databases">
        <title>Genome-scale phylogeny and comparative genomics of the fungal order Sordariales.</title>
        <authorList>
            <consortium name="Lawrence Berkeley National Laboratory"/>
            <person name="Hensen N."/>
            <person name="Bonometti L."/>
            <person name="Westerberg I."/>
            <person name="Brannstrom I.O."/>
            <person name="Guillou S."/>
            <person name="Cros-Aarteil S."/>
            <person name="Calhoun S."/>
            <person name="Haridas S."/>
            <person name="Kuo A."/>
            <person name="Mondo S."/>
            <person name="Pangilinan J."/>
            <person name="Riley R."/>
            <person name="Labutti K."/>
            <person name="Andreopoulos B."/>
            <person name="Lipzen A."/>
            <person name="Chen C."/>
            <person name="Yanf M."/>
            <person name="Daum C."/>
            <person name="Ng V."/>
            <person name="Clum A."/>
            <person name="Steindorff A."/>
            <person name="Ohm R."/>
            <person name="Martin F."/>
            <person name="Silar P."/>
            <person name="Natvig D."/>
            <person name="Lalanne C."/>
            <person name="Gautier V."/>
            <person name="Ament-Velasquez S.L."/>
            <person name="Kruys A."/>
            <person name="Hutchinson M.I."/>
            <person name="Powell A.J."/>
            <person name="Barry K."/>
            <person name="Miller A.N."/>
            <person name="Grigoriev I.V."/>
            <person name="Debuchy R."/>
            <person name="Gladieux P."/>
            <person name="Thoren M.H."/>
            <person name="Johannesson H."/>
        </authorList>
    </citation>
    <scope>NUCLEOTIDE SEQUENCE</scope>
    <source>
        <strain evidence="6">SMH4607-1</strain>
    </source>
</reference>
<dbReference type="PANTHER" id="PTHR43201:SF10">
    <property type="entry name" value="CARRIER DOMAIN-CONTAINING PROTEIN"/>
    <property type="match status" value="1"/>
</dbReference>
<sequence>MGKQYSSLVQFLRPQDKPALFYADQGRPAITHRRLYDFVDTFTLPLSFSSSGRKPVVCIALPNGPILAAAVLAVANRFTAAPINPEVGAEQFEADVQQAGASCVLTTREDAERLGLTSSWSTERQTPVFFLEEGQGDSYGPLATVSPRDGRLLTTNSARVQPNGPDDMAIILFTSGTSGTKKIVPITVHNIVAGVAYVISSWALTADDVCLNMMPLHHIGGLVRNIFAPVVSGGSTICCPAFDPSTFWDVVEDLGASWYYASPSMHQMVLDQAEFRPEALAKSRIRLVCNAAGGLLPALAERIRDTFKCIVLPSYGMTECMPISTPPIDYKLDRPGTSGIAVGPELAILGAEGAVVLPGTVGRISVRGEPVFPGYLKQDGTIDRSCFTRDGWFDTGDLGYMSADGFLFITGRSKEVINRGGEIISPFEVENAIISVAQNQHSPIYGRVTQALAFSAKHDVLQEVVGVVLVTPPGAPRVDIRQLHQALRECLQQAKWPALVVYMDDLPKRNNKVLRIRLGDRLDIPEVTDNTQYSDLHREATCPEPDTELSVNIPSKVCDADQSKLSRAIQSNVPRSITFLARKDPKQGVLELFLIRNRTHARTLSRWSGSSLIDALKTQMPLLVDGYSVPHKYFTLDGPVPLDANGKPQYEEVKRLLDAQRNLAVDDEGDSTAGRVATAFGSILDTPSSELDRDTDFFALGGDSLRAGKLLSSLRSEFGVALPIVLVFRDGSINRIAKHIDKKLQESASNSSDSAGADSEKHNQPSQTETCSSTNPFLLLFQLIPLLFLYPARRGVQWTLFLVLLANTKTMQTSNHVMGRLLNVAGCLLLTRLCILIVIPFVGIFVKWLVIWRHREGIYPMWGGYHTRWWIVQKTVDVCGLGVWSTTNFTRVWFYRLLGAKIGKGVLIDGAQLGEWDLIDIGDNTVLEACNCRPFASERNTSMYLGRITIGQNAYVGRASILAPGVPVPDNTCIGPNSSSRELNDATEANRDLGFHKIPEPHWALTLFGTLPLFGFTRAIHSTPWLLALLGLVSSKPETSATPFLSIIHWFAGGQRVFFHFLALILNTIFGPFFLFATVLAILAVLDLMFGKLGPSRAESRGQVERWRLSLIRTIFPNHSLTSVTSLFGAHYEFRSIILRILGAKVGKRVYWPGTGPHIGDYHLLDIGDDVVFGGRAHLVTSDGNGSEVIKVRAGAMIADRVVCLPGVTVGEQTVLGSGALTRRNKNYPAQGVFVGSRNGEAVCLSSGKDLGDSDMSTLGSSSSGDLTSRSDDGRRRQSWSSAASTAAPSESSTKFGSRPQTGDGHHEMLSSMTDPEKAVPLSRLERDTTTAPQIETESPTPNTLSPFSRAFYLRQAPYYVLGQFAIFLYTTFIRIFIVVYWNAPFVVSVQVFDRLYRPLIAPGATLKKGEFTYDMSPLVLFGLFTSSFAFLTLVQSIIALAITIAGKWAVIGRRKPGNYSWDVSSYCQRWQLYITIEALRRDCFRGNGILGMLTGTHWCVLYFRALGAKIGKDCALFANGRPSLMFTEPDLINMGDRVVVDDASLVGHINSKGKFDLNMLHVGDRCVLRTGSRLLSGGTMMADSCLLEHTLIMGGDTVDEGVTMQGWPADVFEGKRIPR</sequence>
<dbReference type="PANTHER" id="PTHR43201">
    <property type="entry name" value="ACYL-COA SYNTHETASE"/>
    <property type="match status" value="1"/>
</dbReference>
<dbReference type="SUPFAM" id="SSF51161">
    <property type="entry name" value="Trimeric LpxA-like enzymes"/>
    <property type="match status" value="3"/>
</dbReference>
<dbReference type="Gene3D" id="3.30.300.30">
    <property type="match status" value="1"/>
</dbReference>
<dbReference type="Gene3D" id="2.160.10.10">
    <property type="entry name" value="Hexapeptide repeat proteins"/>
    <property type="match status" value="2"/>
</dbReference>
<name>A0AA40AY47_9PEZI</name>
<keyword evidence="1" id="KW-0596">Phosphopantetheine</keyword>
<dbReference type="InterPro" id="IPR011004">
    <property type="entry name" value="Trimer_LpxA-like_sf"/>
</dbReference>
<dbReference type="Proteomes" id="UP001172102">
    <property type="component" value="Unassembled WGS sequence"/>
</dbReference>
<dbReference type="Gene3D" id="3.40.50.12780">
    <property type="entry name" value="N-terminal domain of ligase-like"/>
    <property type="match status" value="1"/>
</dbReference>
<dbReference type="Gene3D" id="1.10.1200.10">
    <property type="entry name" value="ACP-like"/>
    <property type="match status" value="1"/>
</dbReference>
<evidence type="ECO:0000313" key="7">
    <source>
        <dbReference type="Proteomes" id="UP001172102"/>
    </source>
</evidence>
<keyword evidence="4" id="KW-1133">Transmembrane helix</keyword>
<feature type="transmembrane region" description="Helical" evidence="4">
    <location>
        <begin position="821"/>
        <end position="846"/>
    </location>
</feature>
<evidence type="ECO:0000256" key="2">
    <source>
        <dbReference type="ARBA" id="ARBA00022553"/>
    </source>
</evidence>
<organism evidence="6 7">
    <name type="scientific">Lasiosphaeris hirsuta</name>
    <dbReference type="NCBI Taxonomy" id="260670"/>
    <lineage>
        <taxon>Eukaryota</taxon>
        <taxon>Fungi</taxon>
        <taxon>Dikarya</taxon>
        <taxon>Ascomycota</taxon>
        <taxon>Pezizomycotina</taxon>
        <taxon>Sordariomycetes</taxon>
        <taxon>Sordariomycetidae</taxon>
        <taxon>Sordariales</taxon>
        <taxon>Lasiosphaeriaceae</taxon>
        <taxon>Lasiosphaeris</taxon>
    </lineage>
</organism>
<dbReference type="GO" id="GO:0031956">
    <property type="term" value="F:medium-chain fatty acid-CoA ligase activity"/>
    <property type="evidence" value="ECO:0007669"/>
    <property type="project" value="TreeGrafter"/>
</dbReference>
<keyword evidence="4" id="KW-0472">Membrane</keyword>
<feature type="compositionally biased region" description="Low complexity" evidence="3">
    <location>
        <begin position="1279"/>
        <end position="1293"/>
    </location>
</feature>
<dbReference type="SUPFAM" id="SSF56801">
    <property type="entry name" value="Acetyl-CoA synthetase-like"/>
    <property type="match status" value="1"/>
</dbReference>
<keyword evidence="2" id="KW-0597">Phosphoprotein</keyword>
<dbReference type="InterPro" id="IPR000873">
    <property type="entry name" value="AMP-dep_synth/lig_dom"/>
</dbReference>
<feature type="compositionally biased region" description="Low complexity" evidence="3">
    <location>
        <begin position="1254"/>
        <end position="1268"/>
    </location>
</feature>
<feature type="region of interest" description="Disordered" evidence="3">
    <location>
        <begin position="1246"/>
        <end position="1321"/>
    </location>
</feature>
<feature type="transmembrane region" description="Helical" evidence="4">
    <location>
        <begin position="1069"/>
        <end position="1090"/>
    </location>
</feature>
<evidence type="ECO:0000256" key="4">
    <source>
        <dbReference type="SAM" id="Phobius"/>
    </source>
</evidence>
<dbReference type="InterPro" id="IPR045851">
    <property type="entry name" value="AMP-bd_C_sf"/>
</dbReference>
<evidence type="ECO:0000313" key="6">
    <source>
        <dbReference type="EMBL" id="KAK0724139.1"/>
    </source>
</evidence>
<dbReference type="Pfam" id="PF00501">
    <property type="entry name" value="AMP-binding"/>
    <property type="match status" value="1"/>
</dbReference>
<feature type="transmembrane region" description="Helical" evidence="4">
    <location>
        <begin position="1419"/>
        <end position="1446"/>
    </location>
</feature>
<accession>A0AA40AY47</accession>
<keyword evidence="7" id="KW-1185">Reference proteome</keyword>
<feature type="compositionally biased region" description="Low complexity" evidence="3">
    <location>
        <begin position="747"/>
        <end position="757"/>
    </location>
</feature>
<proteinExistence type="predicted"/>
<dbReference type="GO" id="GO:0031177">
    <property type="term" value="F:phosphopantetheine binding"/>
    <property type="evidence" value="ECO:0007669"/>
    <property type="project" value="InterPro"/>
</dbReference>
<feature type="domain" description="Carrier" evidence="5">
    <location>
        <begin position="670"/>
        <end position="744"/>
    </location>
</feature>
<feature type="transmembrane region" description="Helical" evidence="4">
    <location>
        <begin position="1359"/>
        <end position="1382"/>
    </location>
</feature>